<feature type="binding site" evidence="3">
    <location>
        <position position="192"/>
    </location>
    <ligand>
        <name>Zn(2+)</name>
        <dbReference type="ChEBI" id="CHEBI:29105"/>
    </ligand>
</feature>
<reference evidence="5 6" key="1">
    <citation type="submission" date="2018-07" db="EMBL/GenBank/DDBJ databases">
        <title>The complete nuclear genome of the prasinophyte Chloropicon primus (CCMP1205).</title>
        <authorList>
            <person name="Pombert J.-F."/>
            <person name="Otis C."/>
            <person name="Turmel M."/>
            <person name="Lemieux C."/>
        </authorList>
    </citation>
    <scope>NUCLEOTIDE SEQUENCE [LARGE SCALE GENOMIC DNA]</scope>
    <source>
        <strain evidence="5 6">CCMP1205</strain>
    </source>
</reference>
<dbReference type="GO" id="GO:0070403">
    <property type="term" value="F:NAD+ binding"/>
    <property type="evidence" value="ECO:0007669"/>
    <property type="project" value="InterPro"/>
</dbReference>
<evidence type="ECO:0000313" key="5">
    <source>
        <dbReference type="EMBL" id="QDZ17962.1"/>
    </source>
</evidence>
<dbReference type="Gene3D" id="3.40.50.1220">
    <property type="entry name" value="TPP-binding domain"/>
    <property type="match status" value="1"/>
</dbReference>
<keyword evidence="2" id="KW-0520">NAD</keyword>
<dbReference type="InterPro" id="IPR026591">
    <property type="entry name" value="Sirtuin_cat_small_dom_sf"/>
</dbReference>
<dbReference type="SUPFAM" id="SSF52467">
    <property type="entry name" value="DHS-like NAD/FAD-binding domain"/>
    <property type="match status" value="1"/>
</dbReference>
<feature type="domain" description="Deacetylase sirtuin-type" evidence="4">
    <location>
        <begin position="13"/>
        <end position="305"/>
    </location>
</feature>
<dbReference type="EMBL" id="CP031034">
    <property type="protein sequence ID" value="QDZ17962.1"/>
    <property type="molecule type" value="Genomic_DNA"/>
</dbReference>
<protein>
    <submittedName>
        <fullName evidence="5">DHS-like NAD/FAD-binding domain-containing protein</fullName>
    </submittedName>
</protein>
<feature type="binding site" evidence="3">
    <location>
        <position position="189"/>
    </location>
    <ligand>
        <name>Zn(2+)</name>
        <dbReference type="ChEBI" id="CHEBI:29105"/>
    </ligand>
</feature>
<dbReference type="InterPro" id="IPR003000">
    <property type="entry name" value="Sirtuin"/>
</dbReference>
<gene>
    <name evidence="5" type="ORF">A3770_01p04800</name>
</gene>
<dbReference type="Proteomes" id="UP000316726">
    <property type="component" value="Chromosome 1"/>
</dbReference>
<evidence type="ECO:0000256" key="3">
    <source>
        <dbReference type="PROSITE-ProRule" id="PRU00236"/>
    </source>
</evidence>
<dbReference type="Gene3D" id="3.30.1600.10">
    <property type="entry name" value="SIR2/SIRT2 'Small Domain"/>
    <property type="match status" value="1"/>
</dbReference>
<evidence type="ECO:0000313" key="6">
    <source>
        <dbReference type="Proteomes" id="UP000316726"/>
    </source>
</evidence>
<dbReference type="OrthoDB" id="424302at2759"/>
<dbReference type="AlphaFoldDB" id="A0A5B8MF40"/>
<dbReference type="GO" id="GO:0046872">
    <property type="term" value="F:metal ion binding"/>
    <property type="evidence" value="ECO:0007669"/>
    <property type="project" value="UniProtKB-KW"/>
</dbReference>
<dbReference type="GO" id="GO:0017136">
    <property type="term" value="F:histone deacetylase activity, NAD-dependent"/>
    <property type="evidence" value="ECO:0007669"/>
    <property type="project" value="TreeGrafter"/>
</dbReference>
<accession>A0A5B8MF40</accession>
<name>A0A5B8MF40_9CHLO</name>
<feature type="active site" description="Proton acceptor" evidence="3">
    <location>
        <position position="152"/>
    </location>
</feature>
<keyword evidence="1" id="KW-0808">Transferase</keyword>
<dbReference type="GO" id="GO:0005634">
    <property type="term" value="C:nucleus"/>
    <property type="evidence" value="ECO:0007669"/>
    <property type="project" value="TreeGrafter"/>
</dbReference>
<feature type="binding site" evidence="3">
    <location>
        <position position="165"/>
    </location>
    <ligand>
        <name>Zn(2+)</name>
        <dbReference type="ChEBI" id="CHEBI:29105"/>
    </ligand>
</feature>
<dbReference type="PANTHER" id="PTHR11085">
    <property type="entry name" value="NAD-DEPENDENT PROTEIN DEACYLASE SIRTUIN-5, MITOCHONDRIAL-RELATED"/>
    <property type="match status" value="1"/>
</dbReference>
<dbReference type="InterPro" id="IPR026590">
    <property type="entry name" value="Ssirtuin_cat_dom"/>
</dbReference>
<dbReference type="InterPro" id="IPR029035">
    <property type="entry name" value="DHS-like_NAD/FAD-binding_dom"/>
</dbReference>
<dbReference type="Pfam" id="PF02146">
    <property type="entry name" value="SIR2"/>
    <property type="match status" value="1"/>
</dbReference>
<keyword evidence="3" id="KW-0479">Metal-binding</keyword>
<evidence type="ECO:0000259" key="4">
    <source>
        <dbReference type="PROSITE" id="PS50305"/>
    </source>
</evidence>
<evidence type="ECO:0000256" key="1">
    <source>
        <dbReference type="ARBA" id="ARBA00022679"/>
    </source>
</evidence>
<proteinExistence type="predicted"/>
<feature type="binding site" evidence="3">
    <location>
        <position position="160"/>
    </location>
    <ligand>
        <name>Zn(2+)</name>
        <dbReference type="ChEBI" id="CHEBI:29105"/>
    </ligand>
</feature>
<evidence type="ECO:0000256" key="2">
    <source>
        <dbReference type="ARBA" id="ARBA00023027"/>
    </source>
</evidence>
<organism evidence="5 6">
    <name type="scientific">Chloropicon primus</name>
    <dbReference type="NCBI Taxonomy" id="1764295"/>
    <lineage>
        <taxon>Eukaryota</taxon>
        <taxon>Viridiplantae</taxon>
        <taxon>Chlorophyta</taxon>
        <taxon>Chloropicophyceae</taxon>
        <taxon>Chloropicales</taxon>
        <taxon>Chloropicaceae</taxon>
        <taxon>Chloropicon</taxon>
    </lineage>
</organism>
<dbReference type="STRING" id="1764295.A0A5B8MF40"/>
<keyword evidence="3" id="KW-0862">Zinc</keyword>
<dbReference type="InterPro" id="IPR050134">
    <property type="entry name" value="NAD-dep_sirtuin_deacylases"/>
</dbReference>
<dbReference type="PANTHER" id="PTHR11085:SF10">
    <property type="entry name" value="NAD-DEPENDENT PROTEIN DEACYLASE SIRTUIN-5, MITOCHONDRIAL-RELATED"/>
    <property type="match status" value="1"/>
</dbReference>
<dbReference type="PROSITE" id="PS50305">
    <property type="entry name" value="SIRTUIN"/>
    <property type="match status" value="1"/>
</dbReference>
<keyword evidence="6" id="KW-1185">Reference proteome</keyword>
<sequence>MRELRKRKSLDKEQRRKDDIEEFKRIASRAERICVFSGSGLSAAAGLSTFTSRGGLYERATKRFKVKDGMKLFCNSFYRRKPKECRAIMSDIYFEALKAEPTSSHRALARLEVEERLVRHYTMNVDGLHRFVEGATTWTGEKGCAGKTVELHGSCRETLCTNFSCGGSRVSQMTLEQGHAFRKGKEVLCTECSGEIRPKVMLYDDGDSEFITPDVVMEVMDEDIAKSDLILWIGISFQQSASLEYFRNAQRVLKESCGGRAGEVTQAIINPDPDSWFNCVSGASGLDDMKIISVVSDSNTVLAGI</sequence>